<reference evidence="1" key="1">
    <citation type="journal article" date="2023" name="Mol. Biol. Evol.">
        <title>Third-Generation Sequencing Reveals the Adaptive Role of the Epigenome in Three Deep-Sea Polychaetes.</title>
        <authorList>
            <person name="Perez M."/>
            <person name="Aroh O."/>
            <person name="Sun Y."/>
            <person name="Lan Y."/>
            <person name="Juniper S.K."/>
            <person name="Young C.R."/>
            <person name="Angers B."/>
            <person name="Qian P.Y."/>
        </authorList>
    </citation>
    <scope>NUCLEOTIDE SEQUENCE</scope>
    <source>
        <strain evidence="1">P08H-3</strain>
    </source>
</reference>
<sequence>MVVHFVVRMEQDAAKVRLVSALVQSLLEQLDTCSRRDRHKMLDGVI</sequence>
<evidence type="ECO:0000313" key="1">
    <source>
        <dbReference type="EMBL" id="KAK2140387.1"/>
    </source>
</evidence>
<organism evidence="1 2">
    <name type="scientific">Paralvinella palmiformis</name>
    <dbReference type="NCBI Taxonomy" id="53620"/>
    <lineage>
        <taxon>Eukaryota</taxon>
        <taxon>Metazoa</taxon>
        <taxon>Spiralia</taxon>
        <taxon>Lophotrochozoa</taxon>
        <taxon>Annelida</taxon>
        <taxon>Polychaeta</taxon>
        <taxon>Sedentaria</taxon>
        <taxon>Canalipalpata</taxon>
        <taxon>Terebellida</taxon>
        <taxon>Terebelliformia</taxon>
        <taxon>Alvinellidae</taxon>
        <taxon>Paralvinella</taxon>
    </lineage>
</organism>
<proteinExistence type="predicted"/>
<dbReference type="EMBL" id="JAODUP010001370">
    <property type="protein sequence ID" value="KAK2140387.1"/>
    <property type="molecule type" value="Genomic_DNA"/>
</dbReference>
<evidence type="ECO:0000313" key="2">
    <source>
        <dbReference type="Proteomes" id="UP001208570"/>
    </source>
</evidence>
<dbReference type="AlphaFoldDB" id="A0AAD9ITR8"/>
<comment type="caution">
    <text evidence="1">The sequence shown here is derived from an EMBL/GenBank/DDBJ whole genome shotgun (WGS) entry which is preliminary data.</text>
</comment>
<name>A0AAD9ITR8_9ANNE</name>
<protein>
    <submittedName>
        <fullName evidence="1">Uncharacterized protein</fullName>
    </submittedName>
</protein>
<keyword evidence="2" id="KW-1185">Reference proteome</keyword>
<accession>A0AAD9ITR8</accession>
<gene>
    <name evidence="1" type="ORF">LSH36_1371g00030</name>
</gene>
<dbReference type="Proteomes" id="UP001208570">
    <property type="component" value="Unassembled WGS sequence"/>
</dbReference>